<dbReference type="PANTHER" id="PTHR35689:SF1">
    <property type="entry name" value="EARLY ENDOSOME ANTIGEN"/>
    <property type="match status" value="1"/>
</dbReference>
<organism evidence="3 4">
    <name type="scientific">Lithospermum erythrorhizon</name>
    <name type="common">Purple gromwell</name>
    <name type="synonym">Lithospermum officinale var. erythrorhizon</name>
    <dbReference type="NCBI Taxonomy" id="34254"/>
    <lineage>
        <taxon>Eukaryota</taxon>
        <taxon>Viridiplantae</taxon>
        <taxon>Streptophyta</taxon>
        <taxon>Embryophyta</taxon>
        <taxon>Tracheophyta</taxon>
        <taxon>Spermatophyta</taxon>
        <taxon>Magnoliopsida</taxon>
        <taxon>eudicotyledons</taxon>
        <taxon>Gunneridae</taxon>
        <taxon>Pentapetalae</taxon>
        <taxon>asterids</taxon>
        <taxon>lamiids</taxon>
        <taxon>Boraginales</taxon>
        <taxon>Boraginaceae</taxon>
        <taxon>Boraginoideae</taxon>
        <taxon>Lithospermeae</taxon>
        <taxon>Lithospermum</taxon>
    </lineage>
</organism>
<dbReference type="Proteomes" id="UP001454036">
    <property type="component" value="Unassembled WGS sequence"/>
</dbReference>
<feature type="coiled-coil region" evidence="1">
    <location>
        <begin position="78"/>
        <end position="154"/>
    </location>
</feature>
<keyword evidence="4" id="KW-1185">Reference proteome</keyword>
<evidence type="ECO:0000313" key="4">
    <source>
        <dbReference type="Proteomes" id="UP001454036"/>
    </source>
</evidence>
<dbReference type="AlphaFoldDB" id="A0AAV3QWA8"/>
<dbReference type="PANTHER" id="PTHR35689">
    <property type="entry name" value="EARLY ENDOSOME ANTIGEN"/>
    <property type="match status" value="1"/>
</dbReference>
<sequence>MNKEMDLGKETEDYIRESIEYSVGLPVSTNTLRLKLHAVEESNRRLRDQNLFLQSKLIQKDQTLDRFKAESSMNAQALKRFVEENQRLAEECRDLLEQCKKWEGECALYERDREALMDFSNEADERATDAEQKLGELKEEVQKLEEKLQYYKTQCDAKSVDATGNSTYKEQQLVESFFPAIIDKVDAASTASALFEANGGIEDCQSLVTKLNGLSPYALKVLALVAKVKLLQKAKDILRNNLVTAEEEVEALFQENKTLDAENKRIMLESVREKRIAGSGGCRSRSASSTKGNKRKSSTKLSSDRPVEKKLDYGDEDSLRFPLLPLQFNSPECKLDK</sequence>
<proteinExistence type="predicted"/>
<evidence type="ECO:0000313" key="3">
    <source>
        <dbReference type="EMBL" id="GAA0167165.1"/>
    </source>
</evidence>
<feature type="region of interest" description="Disordered" evidence="2">
    <location>
        <begin position="277"/>
        <end position="309"/>
    </location>
</feature>
<evidence type="ECO:0000256" key="1">
    <source>
        <dbReference type="SAM" id="Coils"/>
    </source>
</evidence>
<evidence type="ECO:0000256" key="2">
    <source>
        <dbReference type="SAM" id="MobiDB-lite"/>
    </source>
</evidence>
<accession>A0AAV3QWA8</accession>
<dbReference type="EMBL" id="BAABME010005988">
    <property type="protein sequence ID" value="GAA0167165.1"/>
    <property type="molecule type" value="Genomic_DNA"/>
</dbReference>
<comment type="caution">
    <text evidence="3">The sequence shown here is derived from an EMBL/GenBank/DDBJ whole genome shotgun (WGS) entry which is preliminary data.</text>
</comment>
<keyword evidence="1" id="KW-0175">Coiled coil</keyword>
<protein>
    <submittedName>
        <fullName evidence="3">Uncharacterized protein</fullName>
    </submittedName>
</protein>
<gene>
    <name evidence="3" type="ORF">LIER_22158</name>
</gene>
<name>A0AAV3QWA8_LITER</name>
<feature type="coiled-coil region" evidence="1">
    <location>
        <begin position="228"/>
        <end position="262"/>
    </location>
</feature>
<reference evidence="3 4" key="1">
    <citation type="submission" date="2024-01" db="EMBL/GenBank/DDBJ databases">
        <title>The complete chloroplast genome sequence of Lithospermum erythrorhizon: insights into the phylogenetic relationship among Boraginaceae species and the maternal lineages of purple gromwells.</title>
        <authorList>
            <person name="Okada T."/>
            <person name="Watanabe K."/>
        </authorList>
    </citation>
    <scope>NUCLEOTIDE SEQUENCE [LARGE SCALE GENOMIC DNA]</scope>
</reference>